<accession>A0A4Q7EH69</accession>
<dbReference type="GO" id="GO:0016874">
    <property type="term" value="F:ligase activity"/>
    <property type="evidence" value="ECO:0007669"/>
    <property type="project" value="UniProtKB-KW"/>
</dbReference>
<protein>
    <submittedName>
        <fullName evidence="2">Lipoate--protein ligase family protein</fullName>
    </submittedName>
</protein>
<dbReference type="EMBL" id="QVFV01000001">
    <property type="protein sequence ID" value="RZM82705.1"/>
    <property type="molecule type" value="Genomic_DNA"/>
</dbReference>
<dbReference type="SUPFAM" id="SSF55681">
    <property type="entry name" value="Class II aaRS and biotin synthetases"/>
    <property type="match status" value="1"/>
</dbReference>
<keyword evidence="2" id="KW-0436">Ligase</keyword>
<name>A0A4Q7EH69_9CYAN</name>
<dbReference type="PANTHER" id="PTHR43679">
    <property type="entry name" value="OCTANOYLTRANSFERASE LIPM-RELATED"/>
    <property type="match status" value="1"/>
</dbReference>
<evidence type="ECO:0000313" key="2">
    <source>
        <dbReference type="EMBL" id="RZM82705.1"/>
    </source>
</evidence>
<proteinExistence type="predicted"/>
<dbReference type="Gene3D" id="3.30.930.10">
    <property type="entry name" value="Bira Bifunctional Protein, Domain 2"/>
    <property type="match status" value="1"/>
</dbReference>
<evidence type="ECO:0000313" key="3">
    <source>
        <dbReference type="Proteomes" id="UP000292459"/>
    </source>
</evidence>
<reference evidence="2 3" key="1">
    <citation type="submission" date="2018-11" db="EMBL/GenBank/DDBJ databases">
        <title>Whole genome sequencing of an environmental sample.</title>
        <authorList>
            <person name="Sarangi A.N."/>
            <person name="Singh D."/>
            <person name="Tripathy S."/>
        </authorList>
    </citation>
    <scope>NUCLEOTIDE SEQUENCE [LARGE SCALE GENOMIC DNA]</scope>
    <source>
        <strain evidence="2 3">Lakshadweep</strain>
    </source>
</reference>
<dbReference type="OrthoDB" id="9774653at2"/>
<dbReference type="PROSITE" id="PS51733">
    <property type="entry name" value="BPL_LPL_CATALYTIC"/>
    <property type="match status" value="1"/>
</dbReference>
<feature type="domain" description="BPL/LPL catalytic" evidence="1">
    <location>
        <begin position="32"/>
        <end position="220"/>
    </location>
</feature>
<comment type="caution">
    <text evidence="2">The sequence shown here is derived from an EMBL/GenBank/DDBJ whole genome shotgun (WGS) entry which is preliminary data.</text>
</comment>
<dbReference type="InterPro" id="IPR045864">
    <property type="entry name" value="aa-tRNA-synth_II/BPL/LPL"/>
</dbReference>
<evidence type="ECO:0000259" key="1">
    <source>
        <dbReference type="PROSITE" id="PS51733"/>
    </source>
</evidence>
<gene>
    <name evidence="2" type="ORF">DYY88_05640</name>
</gene>
<keyword evidence="3" id="KW-1185">Reference proteome</keyword>
<sequence length="270" mass="30157">MRLTGRYIPTQLNTGAAQMALDSWMLDQIVTEDRAPILRFYRWSAITISLGYHQRQWPEHWSNLTWQKQPIELVRRPTGGRAVLHQGDLTYAIAMPLVGSRQTAYQLICDALIAAWRQFGVTLHYGTAGSGYRHQANCFALATQADLVTSEGYKLIGSAQLRRDRYVLQHGSMRLWPQFDLAKQVFGCLSAAEPEPPTAIPSKPDDEFVKQLQGAIQQELTQRLQVDFSSKPLSDQELATIAERSPKFAIPANSSPALAASTPADIPPRL</sequence>
<dbReference type="Proteomes" id="UP000292459">
    <property type="component" value="Unassembled WGS sequence"/>
</dbReference>
<organism evidence="2 3">
    <name type="scientific">Leptolyngbya iicbica LK</name>
    <dbReference type="NCBI Taxonomy" id="2294035"/>
    <lineage>
        <taxon>Bacteria</taxon>
        <taxon>Bacillati</taxon>
        <taxon>Cyanobacteriota</taxon>
        <taxon>Cyanophyceae</taxon>
        <taxon>Leptolyngbyales</taxon>
        <taxon>Leptolyngbyaceae</taxon>
        <taxon>Leptolyngbya group</taxon>
        <taxon>Leptolyngbya</taxon>
        <taxon>Leptolyngbya iicbica</taxon>
    </lineage>
</organism>
<dbReference type="PANTHER" id="PTHR43679:SF2">
    <property type="entry name" value="OCTANOYL-[GCVH]:PROTEIN N-OCTANOYLTRANSFERASE"/>
    <property type="match status" value="1"/>
</dbReference>
<dbReference type="AlphaFoldDB" id="A0A4Q7EH69"/>
<dbReference type="Pfam" id="PF21948">
    <property type="entry name" value="LplA-B_cat"/>
    <property type="match status" value="1"/>
</dbReference>
<dbReference type="InterPro" id="IPR050664">
    <property type="entry name" value="Octanoyltrans_LipM/LipL"/>
</dbReference>
<dbReference type="InterPro" id="IPR004143">
    <property type="entry name" value="BPL_LPL_catalytic"/>
</dbReference>